<dbReference type="InterPro" id="IPR036388">
    <property type="entry name" value="WH-like_DNA-bd_sf"/>
</dbReference>
<keyword evidence="7" id="KW-1185">Reference proteome</keyword>
<reference evidence="6 7" key="1">
    <citation type="journal article" date="2017" name="Antonie Van Leeuwenhoek">
        <title>Rhizobium rhizosphaerae sp. nov., a novel species isolated from rice rhizosphere.</title>
        <authorList>
            <person name="Zhao J.J."/>
            <person name="Zhang J."/>
            <person name="Zhang R.J."/>
            <person name="Zhang C.W."/>
            <person name="Yin H.Q."/>
            <person name="Zhang X.X."/>
        </authorList>
    </citation>
    <scope>NUCLEOTIDE SEQUENCE [LARGE SCALE GENOMIC DNA]</scope>
    <source>
        <strain evidence="6 7">BSs20135</strain>
    </source>
</reference>
<evidence type="ECO:0000259" key="5">
    <source>
        <dbReference type="Pfam" id="PF21981"/>
    </source>
</evidence>
<dbReference type="GO" id="GO:0005737">
    <property type="term" value="C:cytoplasm"/>
    <property type="evidence" value="ECO:0007669"/>
    <property type="project" value="UniProtKB-SubCell"/>
</dbReference>
<evidence type="ECO:0000256" key="4">
    <source>
        <dbReference type="ARBA" id="ARBA00022490"/>
    </source>
</evidence>
<name>K6XDQ9_9ALTE</name>
<comment type="subcellular location">
    <subcellularLocation>
        <location evidence="1">Cytoplasm</location>
    </subcellularLocation>
</comment>
<gene>
    <name evidence="6" type="ORF">GARC_1808</name>
</gene>
<dbReference type="RefSeq" id="WP_007618946.1">
    <property type="nucleotide sequence ID" value="NZ_BAEO01000024.1"/>
</dbReference>
<organism evidence="6 7">
    <name type="scientific">Paraglaciecola arctica BSs20135</name>
    <dbReference type="NCBI Taxonomy" id="493475"/>
    <lineage>
        <taxon>Bacteria</taxon>
        <taxon>Pseudomonadati</taxon>
        <taxon>Pseudomonadota</taxon>
        <taxon>Gammaproteobacteria</taxon>
        <taxon>Alteromonadales</taxon>
        <taxon>Alteromonadaceae</taxon>
        <taxon>Paraglaciecola</taxon>
    </lineage>
</organism>
<proteinExistence type="inferred from homology"/>
<comment type="similarity">
    <text evidence="2">Belongs to the RecX family.</text>
</comment>
<sequence length="61" mass="7373">MTAAITELNLDWFELAVKVFEKKYANKPAKDFKDQQKQQRFLYYRGFTHEQIHYAIESTKD</sequence>
<feature type="domain" description="RecX third three-helical" evidence="5">
    <location>
        <begin position="13"/>
        <end position="56"/>
    </location>
</feature>
<keyword evidence="4" id="KW-0963">Cytoplasm</keyword>
<dbReference type="Gene3D" id="1.10.10.10">
    <property type="entry name" value="Winged helix-like DNA-binding domain superfamily/Winged helix DNA-binding domain"/>
    <property type="match status" value="1"/>
</dbReference>
<evidence type="ECO:0000313" key="6">
    <source>
        <dbReference type="EMBL" id="GAC18779.1"/>
    </source>
</evidence>
<evidence type="ECO:0000256" key="2">
    <source>
        <dbReference type="ARBA" id="ARBA00009695"/>
    </source>
</evidence>
<dbReference type="eggNOG" id="COG2137">
    <property type="taxonomic scope" value="Bacteria"/>
</dbReference>
<protein>
    <recommendedName>
        <fullName evidence="3">Regulatory protein RecX</fullName>
    </recommendedName>
</protein>
<accession>K6XDQ9</accession>
<dbReference type="Proteomes" id="UP000006327">
    <property type="component" value="Unassembled WGS sequence"/>
</dbReference>
<dbReference type="AlphaFoldDB" id="K6XDQ9"/>
<evidence type="ECO:0000313" key="7">
    <source>
        <dbReference type="Proteomes" id="UP000006327"/>
    </source>
</evidence>
<comment type="caution">
    <text evidence="6">The sequence shown here is derived from an EMBL/GenBank/DDBJ whole genome shotgun (WGS) entry which is preliminary data.</text>
</comment>
<evidence type="ECO:0000256" key="3">
    <source>
        <dbReference type="ARBA" id="ARBA00018111"/>
    </source>
</evidence>
<dbReference type="Pfam" id="PF21981">
    <property type="entry name" value="RecX_HTH3"/>
    <property type="match status" value="1"/>
</dbReference>
<evidence type="ECO:0000256" key="1">
    <source>
        <dbReference type="ARBA" id="ARBA00004496"/>
    </source>
</evidence>
<dbReference type="EMBL" id="BAEO01000024">
    <property type="protein sequence ID" value="GAC18779.1"/>
    <property type="molecule type" value="Genomic_DNA"/>
</dbReference>
<dbReference type="InterPro" id="IPR053925">
    <property type="entry name" value="RecX_HTH_3rd"/>
</dbReference>
<dbReference type="STRING" id="493475.GARC_1808"/>